<dbReference type="InterPro" id="IPR054364">
    <property type="entry name" value="Ca3427-like_PBP2"/>
</dbReference>
<dbReference type="AlphaFoldDB" id="R7ZPG8"/>
<dbReference type="PATRIC" id="fig|1288963.3.peg.3561"/>
<protein>
    <recommendedName>
        <fullName evidence="4">Ca3427-like PBP 2 domain-containing protein</fullName>
    </recommendedName>
</protein>
<dbReference type="EMBL" id="AQHR01000091">
    <property type="protein sequence ID" value="EON75982.1"/>
    <property type="molecule type" value="Genomic_DNA"/>
</dbReference>
<comment type="subcellular location">
    <subcellularLocation>
        <location evidence="1">Periplasm</location>
    </subcellularLocation>
</comment>
<organism evidence="5 6">
    <name type="scientific">Lunatimonas lonarensis</name>
    <dbReference type="NCBI Taxonomy" id="1232681"/>
    <lineage>
        <taxon>Bacteria</taxon>
        <taxon>Pseudomonadati</taxon>
        <taxon>Bacteroidota</taxon>
        <taxon>Cytophagia</taxon>
        <taxon>Cytophagales</taxon>
        <taxon>Cyclobacteriaceae</taxon>
    </lineage>
</organism>
<proteinExistence type="inferred from homology"/>
<evidence type="ECO:0000256" key="1">
    <source>
        <dbReference type="ARBA" id="ARBA00004418"/>
    </source>
</evidence>
<evidence type="ECO:0000313" key="5">
    <source>
        <dbReference type="EMBL" id="EON75982.1"/>
    </source>
</evidence>
<evidence type="ECO:0000259" key="4">
    <source>
        <dbReference type="Pfam" id="PF22384"/>
    </source>
</evidence>
<sequence length="290" mass="32876">MERITITGVPEHFNLPWRRLVASQPFLDQELELVWVDEPRGSGAMNQAVREESTDLAVILTESFVKDRIAGNTGRMIGYHVVSPLAWGIHVSAKAPLRPLSQLKNVPFLVSRMGSGSHLMAYLLAKREGWRMEELEFEVVGDLSGARREFKSSLTKLFLWERYTTQPLVSAGECRRIGEIPTPWPCFAIVASEQARMNHPKVLRQLTETLYAENHRLMVEVDASISDIQQLYGINREDVKDWFAQTKWAEGPQVAADSLVDTMRTLSELGLINQTVPVEMLVDQRFVTLT</sequence>
<gene>
    <name evidence="5" type="ORF">ADIS_3570</name>
</gene>
<dbReference type="Gene3D" id="3.40.190.10">
    <property type="entry name" value="Periplasmic binding protein-like II"/>
    <property type="match status" value="2"/>
</dbReference>
<dbReference type="OrthoDB" id="6191474at2"/>
<feature type="domain" description="Ca3427-like PBP 2" evidence="4">
    <location>
        <begin position="101"/>
        <end position="180"/>
    </location>
</feature>
<dbReference type="PANTHER" id="PTHR30024:SF47">
    <property type="entry name" value="TAURINE-BINDING PERIPLASMIC PROTEIN"/>
    <property type="match status" value="1"/>
</dbReference>
<evidence type="ECO:0000256" key="2">
    <source>
        <dbReference type="ARBA" id="ARBA00010742"/>
    </source>
</evidence>
<dbReference type="STRING" id="1232681.ADIS_3570"/>
<comment type="caution">
    <text evidence="5">The sequence shown here is derived from an EMBL/GenBank/DDBJ whole genome shotgun (WGS) entry which is preliminary data.</text>
</comment>
<accession>R7ZPG8</accession>
<dbReference type="RefSeq" id="WP_010855702.1">
    <property type="nucleotide sequence ID" value="NZ_AQHR01000091.1"/>
</dbReference>
<dbReference type="SUPFAM" id="SSF53850">
    <property type="entry name" value="Periplasmic binding protein-like II"/>
    <property type="match status" value="1"/>
</dbReference>
<reference evidence="5 6" key="1">
    <citation type="submission" date="2013-02" db="EMBL/GenBank/DDBJ databases">
        <title>A novel strain isolated from Lonar lake, Maharashtra, India.</title>
        <authorList>
            <person name="Singh A."/>
        </authorList>
    </citation>
    <scope>NUCLEOTIDE SEQUENCE [LARGE SCALE GENOMIC DNA]</scope>
    <source>
        <strain evidence="5 6">AK24</strain>
    </source>
</reference>
<keyword evidence="6" id="KW-1185">Reference proteome</keyword>
<evidence type="ECO:0000313" key="6">
    <source>
        <dbReference type="Proteomes" id="UP000013909"/>
    </source>
</evidence>
<name>R7ZPG8_9BACT</name>
<dbReference type="Proteomes" id="UP000013909">
    <property type="component" value="Unassembled WGS sequence"/>
</dbReference>
<keyword evidence="3" id="KW-0732">Signal</keyword>
<evidence type="ECO:0000256" key="3">
    <source>
        <dbReference type="ARBA" id="ARBA00022729"/>
    </source>
</evidence>
<dbReference type="GO" id="GO:0042597">
    <property type="term" value="C:periplasmic space"/>
    <property type="evidence" value="ECO:0007669"/>
    <property type="project" value="UniProtKB-SubCell"/>
</dbReference>
<dbReference type="PANTHER" id="PTHR30024">
    <property type="entry name" value="ALIPHATIC SULFONATES-BINDING PROTEIN-RELATED"/>
    <property type="match status" value="1"/>
</dbReference>
<dbReference type="Pfam" id="PF22384">
    <property type="entry name" value="PBP2_Ca3427_like"/>
    <property type="match status" value="1"/>
</dbReference>
<comment type="similarity">
    <text evidence="2">Belongs to the bacterial solute-binding protein SsuA/TauA family.</text>
</comment>